<evidence type="ECO:0000313" key="3">
    <source>
        <dbReference type="Proteomes" id="UP000298390"/>
    </source>
</evidence>
<gene>
    <name evidence="2" type="ORF">EVJ58_g10622</name>
</gene>
<feature type="region of interest" description="Disordered" evidence="1">
    <location>
        <begin position="92"/>
        <end position="123"/>
    </location>
</feature>
<name>A0A4Y9XS33_9APHY</name>
<evidence type="ECO:0000256" key="1">
    <source>
        <dbReference type="SAM" id="MobiDB-lite"/>
    </source>
</evidence>
<proteinExistence type="predicted"/>
<dbReference type="EMBL" id="SEKV01001213">
    <property type="protein sequence ID" value="TFY51339.1"/>
    <property type="molecule type" value="Genomic_DNA"/>
</dbReference>
<protein>
    <submittedName>
        <fullName evidence="2">Uncharacterized protein</fullName>
    </submittedName>
</protein>
<feature type="compositionally biased region" description="Polar residues" evidence="1">
    <location>
        <begin position="108"/>
        <end position="123"/>
    </location>
</feature>
<evidence type="ECO:0000313" key="2">
    <source>
        <dbReference type="EMBL" id="TFY51339.1"/>
    </source>
</evidence>
<organism evidence="2 3">
    <name type="scientific">Rhodofomes roseus</name>
    <dbReference type="NCBI Taxonomy" id="34475"/>
    <lineage>
        <taxon>Eukaryota</taxon>
        <taxon>Fungi</taxon>
        <taxon>Dikarya</taxon>
        <taxon>Basidiomycota</taxon>
        <taxon>Agaricomycotina</taxon>
        <taxon>Agaricomycetes</taxon>
        <taxon>Polyporales</taxon>
        <taxon>Rhodofomes</taxon>
    </lineage>
</organism>
<dbReference type="Proteomes" id="UP000298390">
    <property type="component" value="Unassembled WGS sequence"/>
</dbReference>
<reference evidence="2 3" key="1">
    <citation type="submission" date="2019-01" db="EMBL/GenBank/DDBJ databases">
        <title>Genome sequencing of the rare red list fungi Fomitopsis rosea.</title>
        <authorList>
            <person name="Buettner E."/>
            <person name="Kellner H."/>
        </authorList>
    </citation>
    <scope>NUCLEOTIDE SEQUENCE [LARGE SCALE GENOMIC DNA]</scope>
    <source>
        <strain evidence="2 3">DSM 105464</strain>
    </source>
</reference>
<sequence length="272" mass="29587">MLVALYLSRGLAALKSIFVLTAGASTSWYSQYLDSPTIGPGPLIMTLAYVLWTPVPSVAVPDEPLEELSQLLESPTLDLVLFHTLALEPEPTKSSALPSARVTPPVPESTSLPLQHDSTSTSQPPVIVEVPELDWTTPGAATLRPSKVEEGWPDVIFYDLWVTIVVWAPLNSTFWQPLPGPIIPDDVVPMRQYQAPELLFDKICRTKGPHDEDFRSSKDLSILAIRALVLLVSMALGESVDVDANRTASTIVIHTTGVRSGPSVFPCTPYAH</sequence>
<dbReference type="AlphaFoldDB" id="A0A4Y9XS33"/>
<accession>A0A4Y9XS33</accession>
<comment type="caution">
    <text evidence="2">The sequence shown here is derived from an EMBL/GenBank/DDBJ whole genome shotgun (WGS) entry which is preliminary data.</text>
</comment>